<protein>
    <submittedName>
        <fullName evidence="2">Uncharacterized protein</fullName>
    </submittedName>
</protein>
<reference evidence="2 3" key="1">
    <citation type="journal article" date="2014" name="PLoS Genet.">
        <title>Phylogenetically driven sequencing of extremely halophilic archaea reveals strategies for static and dynamic osmo-response.</title>
        <authorList>
            <person name="Becker E.A."/>
            <person name="Seitzer P.M."/>
            <person name="Tritt A."/>
            <person name="Larsen D."/>
            <person name="Krusor M."/>
            <person name="Yao A.I."/>
            <person name="Wu D."/>
            <person name="Madern D."/>
            <person name="Eisen J.A."/>
            <person name="Darling A.E."/>
            <person name="Facciotti M.T."/>
        </authorList>
    </citation>
    <scope>NUCLEOTIDE SEQUENCE [LARGE SCALE GENOMIC DNA]</scope>
    <source>
        <strain evidence="2 3">JCM 10879</strain>
    </source>
</reference>
<dbReference type="AlphaFoldDB" id="M0M632"/>
<evidence type="ECO:0000313" key="2">
    <source>
        <dbReference type="EMBL" id="EMA39835.1"/>
    </source>
</evidence>
<accession>M0M632</accession>
<feature type="transmembrane region" description="Helical" evidence="1">
    <location>
        <begin position="20"/>
        <end position="40"/>
    </location>
</feature>
<sequence length="41" mass="4616">MNTLTQVLLEAEPTLPMDIVGWGTLLLGLLVAVVWLVYLYR</sequence>
<dbReference type="RefSeq" id="WP_006672522.1">
    <property type="nucleotide sequence ID" value="NZ_AOMA01000078.1"/>
</dbReference>
<evidence type="ECO:0000256" key="1">
    <source>
        <dbReference type="SAM" id="Phobius"/>
    </source>
</evidence>
<keyword evidence="1" id="KW-0472">Membrane</keyword>
<dbReference type="EMBL" id="AOMA01000078">
    <property type="protein sequence ID" value="EMA39835.1"/>
    <property type="molecule type" value="Genomic_DNA"/>
</dbReference>
<keyword evidence="3" id="KW-1185">Reference proteome</keyword>
<evidence type="ECO:0000313" key="3">
    <source>
        <dbReference type="Proteomes" id="UP000011607"/>
    </source>
</evidence>
<name>M0M632_9EURY</name>
<comment type="caution">
    <text evidence="2">The sequence shown here is derived from an EMBL/GenBank/DDBJ whole genome shotgun (WGS) entry which is preliminary data.</text>
</comment>
<keyword evidence="1" id="KW-0812">Transmembrane</keyword>
<organism evidence="2 3">
    <name type="scientific">Halobiforma nitratireducens JCM 10879</name>
    <dbReference type="NCBI Taxonomy" id="1227454"/>
    <lineage>
        <taxon>Archaea</taxon>
        <taxon>Methanobacteriati</taxon>
        <taxon>Methanobacteriota</taxon>
        <taxon>Stenosarchaea group</taxon>
        <taxon>Halobacteria</taxon>
        <taxon>Halobacteriales</taxon>
        <taxon>Natrialbaceae</taxon>
        <taxon>Halobiforma</taxon>
    </lineage>
</organism>
<keyword evidence="1" id="KW-1133">Transmembrane helix</keyword>
<gene>
    <name evidence="2" type="ORF">C446_07934</name>
</gene>
<proteinExistence type="predicted"/>
<dbReference type="Proteomes" id="UP000011607">
    <property type="component" value="Unassembled WGS sequence"/>
</dbReference>